<protein>
    <recommendedName>
        <fullName evidence="6">Profilin</fullName>
    </recommendedName>
</protein>
<dbReference type="InterPro" id="IPR005455">
    <property type="entry name" value="PFN_euk"/>
</dbReference>
<evidence type="ECO:0000313" key="9">
    <source>
        <dbReference type="Proteomes" id="UP001152622"/>
    </source>
</evidence>
<evidence type="ECO:0000256" key="4">
    <source>
        <dbReference type="ARBA" id="ARBA00022990"/>
    </source>
</evidence>
<dbReference type="GO" id="GO:0005737">
    <property type="term" value="C:cytoplasm"/>
    <property type="evidence" value="ECO:0007669"/>
    <property type="project" value="TreeGrafter"/>
</dbReference>
<feature type="region of interest" description="Disordered" evidence="7">
    <location>
        <begin position="105"/>
        <end position="131"/>
    </location>
</feature>
<keyword evidence="4" id="KW-0007">Acetylation</keyword>
<evidence type="ECO:0000256" key="2">
    <source>
        <dbReference type="ARBA" id="ARBA00010058"/>
    </source>
</evidence>
<dbReference type="GO" id="GO:0030036">
    <property type="term" value="P:actin cytoskeleton organization"/>
    <property type="evidence" value="ECO:0007669"/>
    <property type="project" value="InterPro"/>
</dbReference>
<dbReference type="Proteomes" id="UP001152622">
    <property type="component" value="Chromosome 14"/>
</dbReference>
<dbReference type="InterPro" id="IPR036140">
    <property type="entry name" value="PFN_sf"/>
</dbReference>
<gene>
    <name evidence="8" type="ORF">SKAU_G00321350</name>
</gene>
<dbReference type="GO" id="GO:0005856">
    <property type="term" value="C:cytoskeleton"/>
    <property type="evidence" value="ECO:0007669"/>
    <property type="project" value="UniProtKB-SubCell"/>
</dbReference>
<evidence type="ECO:0000256" key="7">
    <source>
        <dbReference type="SAM" id="MobiDB-lite"/>
    </source>
</evidence>
<dbReference type="InterPro" id="IPR048278">
    <property type="entry name" value="PFN"/>
</dbReference>
<evidence type="ECO:0000256" key="5">
    <source>
        <dbReference type="ARBA" id="ARBA00023212"/>
    </source>
</evidence>
<dbReference type="PRINTS" id="PR01639">
    <property type="entry name" value="PROFILINMAML"/>
</dbReference>
<sequence>MSWDAYIQNLMASGELEDAAICGCTAGGEYVWASHPGGCLSSITPQEIQQLMSKDRNELMAKGVILGGMKCLLIRDGMDDEQEPSMDLKAKGHDCVGITIAKSNKGQSLPMSDDDDGGGGGGGGGSNRYGW</sequence>
<keyword evidence="5" id="KW-0206">Cytoskeleton</keyword>
<comment type="caution">
    <text evidence="8">The sequence shown here is derived from an EMBL/GenBank/DDBJ whole genome shotgun (WGS) entry which is preliminary data.</text>
</comment>
<reference evidence="8" key="1">
    <citation type="journal article" date="2023" name="Science">
        <title>Genome structures resolve the early diversification of teleost fishes.</title>
        <authorList>
            <person name="Parey E."/>
            <person name="Louis A."/>
            <person name="Montfort J."/>
            <person name="Bouchez O."/>
            <person name="Roques C."/>
            <person name="Iampietro C."/>
            <person name="Lluch J."/>
            <person name="Castinel A."/>
            <person name="Donnadieu C."/>
            <person name="Desvignes T."/>
            <person name="Floi Bucao C."/>
            <person name="Jouanno E."/>
            <person name="Wen M."/>
            <person name="Mejri S."/>
            <person name="Dirks R."/>
            <person name="Jansen H."/>
            <person name="Henkel C."/>
            <person name="Chen W.J."/>
            <person name="Zahm M."/>
            <person name="Cabau C."/>
            <person name="Klopp C."/>
            <person name="Thompson A.W."/>
            <person name="Robinson-Rechavi M."/>
            <person name="Braasch I."/>
            <person name="Lecointre G."/>
            <person name="Bobe J."/>
            <person name="Postlethwait J.H."/>
            <person name="Berthelot C."/>
            <person name="Roest Crollius H."/>
            <person name="Guiguen Y."/>
        </authorList>
    </citation>
    <scope>NUCLEOTIDE SEQUENCE</scope>
    <source>
        <strain evidence="8">WJC10195</strain>
    </source>
</reference>
<keyword evidence="3" id="KW-0963">Cytoplasm</keyword>
<evidence type="ECO:0000256" key="1">
    <source>
        <dbReference type="ARBA" id="ARBA00004245"/>
    </source>
</evidence>
<evidence type="ECO:0000256" key="3">
    <source>
        <dbReference type="ARBA" id="ARBA00022490"/>
    </source>
</evidence>
<dbReference type="Gene3D" id="3.30.450.30">
    <property type="entry name" value="Dynein light chain 2a, cytoplasmic"/>
    <property type="match status" value="1"/>
</dbReference>
<dbReference type="InterPro" id="IPR027310">
    <property type="entry name" value="Profilin_CS"/>
</dbReference>
<dbReference type="GO" id="GO:0003779">
    <property type="term" value="F:actin binding"/>
    <property type="evidence" value="ECO:0007669"/>
    <property type="project" value="UniProtKB-KW"/>
</dbReference>
<organism evidence="8 9">
    <name type="scientific">Synaphobranchus kaupii</name>
    <name type="common">Kaup's arrowtooth eel</name>
    <dbReference type="NCBI Taxonomy" id="118154"/>
    <lineage>
        <taxon>Eukaryota</taxon>
        <taxon>Metazoa</taxon>
        <taxon>Chordata</taxon>
        <taxon>Craniata</taxon>
        <taxon>Vertebrata</taxon>
        <taxon>Euteleostomi</taxon>
        <taxon>Actinopterygii</taxon>
        <taxon>Neopterygii</taxon>
        <taxon>Teleostei</taxon>
        <taxon>Anguilliformes</taxon>
        <taxon>Synaphobranchidae</taxon>
        <taxon>Synaphobranchus</taxon>
    </lineage>
</organism>
<dbReference type="InterPro" id="IPR005454">
    <property type="entry name" value="Profilin1/2/3_vertebrate"/>
</dbReference>
<keyword evidence="6" id="KW-0009">Actin-binding</keyword>
<dbReference type="EMBL" id="JAINUF010000014">
    <property type="protein sequence ID" value="KAJ8342207.1"/>
    <property type="molecule type" value="Genomic_DNA"/>
</dbReference>
<comment type="subcellular location">
    <subcellularLocation>
        <location evidence="1">Cytoplasm</location>
        <location evidence="1">Cytoskeleton</location>
    </subcellularLocation>
</comment>
<dbReference type="GO" id="GO:0032233">
    <property type="term" value="P:positive regulation of actin filament bundle assembly"/>
    <property type="evidence" value="ECO:0007669"/>
    <property type="project" value="TreeGrafter"/>
</dbReference>
<name>A0A9Q1ENT0_SYNKA</name>
<dbReference type="OrthoDB" id="421374at2759"/>
<evidence type="ECO:0000313" key="8">
    <source>
        <dbReference type="EMBL" id="KAJ8342207.1"/>
    </source>
</evidence>
<dbReference type="PROSITE" id="PS00414">
    <property type="entry name" value="PROFILIN"/>
    <property type="match status" value="1"/>
</dbReference>
<comment type="similarity">
    <text evidence="2 6">Belongs to the profilin family.</text>
</comment>
<keyword evidence="9" id="KW-1185">Reference proteome</keyword>
<dbReference type="SMART" id="SM00392">
    <property type="entry name" value="PROF"/>
    <property type="match status" value="1"/>
</dbReference>
<dbReference type="PANTHER" id="PTHR13936">
    <property type="entry name" value="PROFILIN"/>
    <property type="match status" value="1"/>
</dbReference>
<proteinExistence type="inferred from homology"/>
<feature type="compositionally biased region" description="Gly residues" evidence="7">
    <location>
        <begin position="118"/>
        <end position="131"/>
    </location>
</feature>
<dbReference type="Pfam" id="PF00235">
    <property type="entry name" value="Profilin"/>
    <property type="match status" value="1"/>
</dbReference>
<dbReference type="AlphaFoldDB" id="A0A9Q1ENT0"/>
<accession>A0A9Q1ENT0</accession>
<evidence type="ECO:0000256" key="6">
    <source>
        <dbReference type="RuleBase" id="RU003909"/>
    </source>
</evidence>
<dbReference type="GO" id="GO:0030833">
    <property type="term" value="P:regulation of actin filament polymerization"/>
    <property type="evidence" value="ECO:0007669"/>
    <property type="project" value="TreeGrafter"/>
</dbReference>
<dbReference type="SUPFAM" id="SSF55770">
    <property type="entry name" value="Profilin (actin-binding protein)"/>
    <property type="match status" value="1"/>
</dbReference>